<keyword evidence="2" id="KW-1185">Reference proteome</keyword>
<reference evidence="1 2" key="1">
    <citation type="submission" date="2019-08" db="EMBL/GenBank/DDBJ databases">
        <authorList>
            <person name="Luo N."/>
        </authorList>
    </citation>
    <scope>NUCLEOTIDE SEQUENCE [LARGE SCALE GENOMIC DNA]</scope>
    <source>
        <strain evidence="1 2">NCIMB 9442</strain>
    </source>
</reference>
<dbReference type="Gene3D" id="3.40.50.1000">
    <property type="entry name" value="HAD superfamily/HAD-like"/>
    <property type="match status" value="1"/>
</dbReference>
<gene>
    <name evidence="1" type="ORF">FVW20_01955</name>
</gene>
<dbReference type="RefSeq" id="WP_196608066.1">
    <property type="nucleotide sequence ID" value="NZ_VRYY01000039.1"/>
</dbReference>
<comment type="caution">
    <text evidence="1">The sequence shown here is derived from an EMBL/GenBank/DDBJ whole genome shotgun (WGS) entry which is preliminary data.</text>
</comment>
<dbReference type="Proteomes" id="UP001194469">
    <property type="component" value="Unassembled WGS sequence"/>
</dbReference>
<evidence type="ECO:0000313" key="1">
    <source>
        <dbReference type="EMBL" id="MBG3875819.1"/>
    </source>
</evidence>
<dbReference type="EMBL" id="VRYY01000039">
    <property type="protein sequence ID" value="MBG3875819.1"/>
    <property type="molecule type" value="Genomic_DNA"/>
</dbReference>
<evidence type="ECO:0000313" key="2">
    <source>
        <dbReference type="Proteomes" id="UP001194469"/>
    </source>
</evidence>
<accession>A0ABS0J0A2</accession>
<sequence>MLRLEIPGRRALELDHLVLDYNGTIAASGALMDGVAGRITQLAGELTVHVVTADTFGSVASALTGLPVRLHVLPPGMQDEAKRCYVADLGSLRTVAMGNGRNDLLMLLEAGLSVAVMGDEGASVQTLCAADVAVRHICDGLDLLLHPLRLVATLRR</sequence>
<proteinExistence type="predicted"/>
<organism evidence="1 2">
    <name type="scientific">Nitratidesulfovibrio oxamicus</name>
    <dbReference type="NCBI Taxonomy" id="32016"/>
    <lineage>
        <taxon>Bacteria</taxon>
        <taxon>Pseudomonadati</taxon>
        <taxon>Thermodesulfobacteriota</taxon>
        <taxon>Desulfovibrionia</taxon>
        <taxon>Desulfovibrionales</taxon>
        <taxon>Desulfovibrionaceae</taxon>
        <taxon>Nitratidesulfovibrio</taxon>
    </lineage>
</organism>
<dbReference type="InterPro" id="IPR023214">
    <property type="entry name" value="HAD_sf"/>
</dbReference>
<protein>
    <submittedName>
        <fullName evidence="1">ATPase P</fullName>
    </submittedName>
</protein>
<dbReference type="SUPFAM" id="SSF56784">
    <property type="entry name" value="HAD-like"/>
    <property type="match status" value="1"/>
</dbReference>
<dbReference type="InterPro" id="IPR036412">
    <property type="entry name" value="HAD-like_sf"/>
</dbReference>
<name>A0ABS0J0A2_9BACT</name>